<dbReference type="Pfam" id="PF19278">
    <property type="entry name" value="Hydant_A_C"/>
    <property type="match status" value="1"/>
</dbReference>
<dbReference type="OrthoDB" id="7314499at2"/>
<organism evidence="4 5">
    <name type="scientific">Neoasaia chiangmaiensis</name>
    <dbReference type="NCBI Taxonomy" id="320497"/>
    <lineage>
        <taxon>Bacteria</taxon>
        <taxon>Pseudomonadati</taxon>
        <taxon>Pseudomonadota</taxon>
        <taxon>Alphaproteobacteria</taxon>
        <taxon>Acetobacterales</taxon>
        <taxon>Acetobacteraceae</taxon>
        <taxon>Neoasaia</taxon>
    </lineage>
</organism>
<gene>
    <name evidence="4" type="ORF">A0U93_00505</name>
</gene>
<dbReference type="STRING" id="320497.A0U93_00505"/>
<dbReference type="InterPro" id="IPR045079">
    <property type="entry name" value="Oxoprolinase-like"/>
</dbReference>
<dbReference type="Gene3D" id="3.30.420.40">
    <property type="match status" value="1"/>
</dbReference>
<dbReference type="PANTHER" id="PTHR11365">
    <property type="entry name" value="5-OXOPROLINASE RELATED"/>
    <property type="match status" value="1"/>
</dbReference>
<evidence type="ECO:0000259" key="2">
    <source>
        <dbReference type="Pfam" id="PF05378"/>
    </source>
</evidence>
<feature type="domain" description="Hydantoinase A/oxoprolinase" evidence="1">
    <location>
        <begin position="203"/>
        <end position="490"/>
    </location>
</feature>
<proteinExistence type="predicted"/>
<evidence type="ECO:0000313" key="4">
    <source>
        <dbReference type="EMBL" id="AQS86678.1"/>
    </source>
</evidence>
<reference evidence="4 5" key="1">
    <citation type="submission" date="2016-03" db="EMBL/GenBank/DDBJ databases">
        <title>Acetic acid bacteria sequencing.</title>
        <authorList>
            <person name="Brandt J."/>
            <person name="Jakob F."/>
            <person name="Vogel R.F."/>
        </authorList>
    </citation>
    <scope>NUCLEOTIDE SEQUENCE [LARGE SCALE GENOMIC DNA]</scope>
    <source>
        <strain evidence="4 5">NBRC 101099</strain>
    </source>
</reference>
<dbReference type="RefSeq" id="WP_077805644.1">
    <property type="nucleotide sequence ID" value="NZ_BJXS01000013.1"/>
</dbReference>
<dbReference type="Proteomes" id="UP000188604">
    <property type="component" value="Chromosome"/>
</dbReference>
<feature type="domain" description="Hydantoinase/oxoprolinase N-terminal" evidence="2">
    <location>
        <begin position="5"/>
        <end position="179"/>
    </location>
</feature>
<dbReference type="Pfam" id="PF05378">
    <property type="entry name" value="Hydant_A_N"/>
    <property type="match status" value="1"/>
</dbReference>
<evidence type="ECO:0000259" key="3">
    <source>
        <dbReference type="Pfam" id="PF19278"/>
    </source>
</evidence>
<name>A0A1U9KLN7_9PROT</name>
<keyword evidence="5" id="KW-1185">Reference proteome</keyword>
<accession>A0A1U9KLN7</accession>
<dbReference type="InterPro" id="IPR043129">
    <property type="entry name" value="ATPase_NBD"/>
</dbReference>
<dbReference type="GO" id="GO:0017168">
    <property type="term" value="F:5-oxoprolinase (ATP-hydrolyzing) activity"/>
    <property type="evidence" value="ECO:0007669"/>
    <property type="project" value="TreeGrafter"/>
</dbReference>
<protein>
    <submittedName>
        <fullName evidence="4">Uncharacterized protein</fullName>
    </submittedName>
</protein>
<evidence type="ECO:0000313" key="5">
    <source>
        <dbReference type="Proteomes" id="UP000188604"/>
    </source>
</evidence>
<sequence>MSYLIGCDVGGTFTDVCLADSRMGRVVYVKIPTTVGAQAEAVLAASAQARAEAGVPADALQRFAHGTTVATNAILERKGGVTALLVTKGFRDILAIARQTRPSLYDAHLRRPDPLVSRHLVFEVAERMDAGGQVVQAPDPAEMAAIAESLLQGAVDAVAICLLHSYANAAHEHAVAEALGALLPGLSISCSADISPEPGEFERASTAVMNAYLTPPLERYLAALSAGLDEAFVQAPVVIMQSGGGVMPIAAAYREKAVHTCLSGPASGMMGAAWTARQAGYLNVVTMDMGGTSFDVGLIEGGDVIRRHDSALQGFPINVPMFDIVTLGAGGGSIATIDAGGLLVVGPESAGARPGPCAYGKGGTRPTVTDANVVLGRLRANRQISGGITLDRDKAVAAINAHIAQPLGISVEEAASGILAVVNASMSRGMRRMTIERGFDPETFVGMAFGGAGPAHAADLCRDLGMRTVIVPPAPGMLCALGVLLSPWTHSQASVVSVVVRSGHHADSAALDVAVGQAREAIAARAAIDGIDPAQVTTTMELEMRYRGQGHDLGVTYVAGSSDAVGDAVAAFHALHAQRFGYQRPEEAVEIRMLRAIGHAPSPDFVSPMLGRAAEGEGDAVMTTTPLWVAGAFREAPVLDRTKMAPGRRWHGPLLIEQADSTVYVGDDAVMVDAQGNLVIELSQQ</sequence>
<feature type="domain" description="Acetophenone carboxylase-like C-terminal" evidence="3">
    <location>
        <begin position="512"/>
        <end position="668"/>
    </location>
</feature>
<dbReference type="InterPro" id="IPR049517">
    <property type="entry name" value="ACX-like_C"/>
</dbReference>
<dbReference type="InterPro" id="IPR008040">
    <property type="entry name" value="Hydant_A_N"/>
</dbReference>
<dbReference type="PANTHER" id="PTHR11365:SF23">
    <property type="entry name" value="HYPOTHETICAL 5-OXOPROLINASE (EUROFUNG)-RELATED"/>
    <property type="match status" value="1"/>
</dbReference>
<dbReference type="GO" id="GO:0006749">
    <property type="term" value="P:glutathione metabolic process"/>
    <property type="evidence" value="ECO:0007669"/>
    <property type="project" value="TreeGrafter"/>
</dbReference>
<evidence type="ECO:0000259" key="1">
    <source>
        <dbReference type="Pfam" id="PF01968"/>
    </source>
</evidence>
<dbReference type="Pfam" id="PF01968">
    <property type="entry name" value="Hydantoinase_A"/>
    <property type="match status" value="1"/>
</dbReference>
<dbReference type="AlphaFoldDB" id="A0A1U9KLN7"/>
<dbReference type="EMBL" id="CP014691">
    <property type="protein sequence ID" value="AQS86678.1"/>
    <property type="molecule type" value="Genomic_DNA"/>
</dbReference>
<dbReference type="KEGG" id="nch:A0U93_00505"/>
<dbReference type="GO" id="GO:0005829">
    <property type="term" value="C:cytosol"/>
    <property type="evidence" value="ECO:0007669"/>
    <property type="project" value="TreeGrafter"/>
</dbReference>
<dbReference type="InterPro" id="IPR002821">
    <property type="entry name" value="Hydantoinase_A"/>
</dbReference>
<dbReference type="SUPFAM" id="SSF53067">
    <property type="entry name" value="Actin-like ATPase domain"/>
    <property type="match status" value="1"/>
</dbReference>